<feature type="domain" description="Golgi pH regulator conserved" evidence="7">
    <location>
        <begin position="141"/>
        <end position="206"/>
    </location>
</feature>
<gene>
    <name evidence="8" type="ORF">WJX75_003304</name>
</gene>
<evidence type="ECO:0000256" key="4">
    <source>
        <dbReference type="ARBA" id="ARBA00023136"/>
    </source>
</evidence>
<dbReference type="Pfam" id="PF12430">
    <property type="entry name" value="ABA_GPCR"/>
    <property type="match status" value="1"/>
</dbReference>
<keyword evidence="9" id="KW-1185">Reference proteome</keyword>
<keyword evidence="4 5" id="KW-0472">Membrane</keyword>
<feature type="domain" description="Abscisic acid G-protein coupled receptor-like" evidence="6">
    <location>
        <begin position="283"/>
        <end position="454"/>
    </location>
</feature>
<evidence type="ECO:0000256" key="1">
    <source>
        <dbReference type="ARBA" id="ARBA00004141"/>
    </source>
</evidence>
<evidence type="ECO:0000313" key="9">
    <source>
        <dbReference type="Proteomes" id="UP001491310"/>
    </source>
</evidence>
<organism evidence="8 9">
    <name type="scientific">Coccomyxa subellipsoidea</name>
    <dbReference type="NCBI Taxonomy" id="248742"/>
    <lineage>
        <taxon>Eukaryota</taxon>
        <taxon>Viridiplantae</taxon>
        <taxon>Chlorophyta</taxon>
        <taxon>core chlorophytes</taxon>
        <taxon>Trebouxiophyceae</taxon>
        <taxon>Trebouxiophyceae incertae sedis</taxon>
        <taxon>Coccomyxaceae</taxon>
        <taxon>Coccomyxa</taxon>
    </lineage>
</organism>
<feature type="transmembrane region" description="Helical" evidence="5">
    <location>
        <begin position="145"/>
        <end position="166"/>
    </location>
</feature>
<feature type="transmembrane region" description="Helical" evidence="5">
    <location>
        <begin position="6"/>
        <end position="27"/>
    </location>
</feature>
<evidence type="ECO:0000259" key="6">
    <source>
        <dbReference type="Pfam" id="PF12430"/>
    </source>
</evidence>
<feature type="transmembrane region" description="Helical" evidence="5">
    <location>
        <begin position="39"/>
        <end position="64"/>
    </location>
</feature>
<evidence type="ECO:0000256" key="2">
    <source>
        <dbReference type="ARBA" id="ARBA00022692"/>
    </source>
</evidence>
<dbReference type="Pfam" id="PF12537">
    <property type="entry name" value="GPHR_N"/>
    <property type="match status" value="1"/>
</dbReference>
<dbReference type="PANTHER" id="PTHR15948">
    <property type="entry name" value="G-PROTEIN COUPLED RECEPTOR 89-RELATED"/>
    <property type="match status" value="1"/>
</dbReference>
<proteinExistence type="predicted"/>
<evidence type="ECO:0000313" key="8">
    <source>
        <dbReference type="EMBL" id="KAK9914979.1"/>
    </source>
</evidence>
<feature type="transmembrane region" description="Helical" evidence="5">
    <location>
        <begin position="387"/>
        <end position="406"/>
    </location>
</feature>
<protein>
    <submittedName>
        <fullName evidence="8">Uncharacterized protein</fullName>
    </submittedName>
</protein>
<accession>A0ABR2YSY9</accession>
<evidence type="ECO:0000259" key="7">
    <source>
        <dbReference type="Pfam" id="PF12537"/>
    </source>
</evidence>
<keyword evidence="2 5" id="KW-0812">Transmembrane</keyword>
<reference evidence="8 9" key="1">
    <citation type="journal article" date="2024" name="Nat. Commun.">
        <title>Phylogenomics reveals the evolutionary origins of lichenization in chlorophyte algae.</title>
        <authorList>
            <person name="Puginier C."/>
            <person name="Libourel C."/>
            <person name="Otte J."/>
            <person name="Skaloud P."/>
            <person name="Haon M."/>
            <person name="Grisel S."/>
            <person name="Petersen M."/>
            <person name="Berrin J.G."/>
            <person name="Delaux P.M."/>
            <person name="Dal Grande F."/>
            <person name="Keller J."/>
        </authorList>
    </citation>
    <scope>NUCLEOTIDE SEQUENCE [LARGE SCALE GENOMIC DNA]</scope>
    <source>
        <strain evidence="8 9">SAG 216-7</strain>
    </source>
</reference>
<dbReference type="InterPro" id="IPR025969">
    <property type="entry name" value="ABA_GPCR_dom"/>
</dbReference>
<feature type="transmembrane region" description="Helical" evidence="5">
    <location>
        <begin position="76"/>
        <end position="96"/>
    </location>
</feature>
<dbReference type="InterPro" id="IPR022535">
    <property type="entry name" value="Golgi_pH-regulator_cons_dom"/>
</dbReference>
<feature type="transmembrane region" description="Helical" evidence="5">
    <location>
        <begin position="293"/>
        <end position="315"/>
    </location>
</feature>
<name>A0ABR2YSY9_9CHLO</name>
<dbReference type="InterPro" id="IPR015672">
    <property type="entry name" value="GPHR/GTG"/>
</dbReference>
<keyword evidence="3 5" id="KW-1133">Transmembrane helix</keyword>
<dbReference type="Proteomes" id="UP001491310">
    <property type="component" value="Unassembled WGS sequence"/>
</dbReference>
<comment type="subcellular location">
    <subcellularLocation>
        <location evidence="1">Membrane</location>
        <topology evidence="1">Multi-pass membrane protein</topology>
    </subcellularLocation>
</comment>
<evidence type="ECO:0000256" key="3">
    <source>
        <dbReference type="ARBA" id="ARBA00022989"/>
    </source>
</evidence>
<dbReference type="EMBL" id="JALJOT010000005">
    <property type="protein sequence ID" value="KAK9914979.1"/>
    <property type="molecule type" value="Genomic_DNA"/>
</dbReference>
<sequence length="470" mass="52801">MLDLLIVGSSLIVLFCLGWAFLSRSLFKDYDEENLGVQVLFALVFAFSVNLLELVLFEILGVLSYSVRWLNWRLDVLSLLALLLIVLPYTHCYCTLASHRKVRRGHAAVGALMFLAAFLYVFWRVGKYWPGVPQPTDGIFRLNQAVSRVGVMGVSLIAVLSGYGSVNLPFSYLSLFIRPVERSEIAMAESQMMQALESVVRKKKQIVVSEGELRQQQARASPVPPSLLQRVVNTVRRGNSGAHSTAQLISSLKEEVQGLESLVRMLCAEVIDLRRERERALASRTLAGHAKNFLGYCLSFYCLFRMFFCVKALMFGEDFTSDPVSKALGFCLRSFSKGRLVINLQLFSQYITLFFIGCISVSSLRGFLRNMRKVFTAVSGAGNGSGLLLILTELTGLYAISTILLIRKQLPLKYRAIITDALGGELEFEFFHAWFNTIFLAAAVLTLALFYAQHQRQRDSDLPLYSSRRE</sequence>
<feature type="transmembrane region" description="Helical" evidence="5">
    <location>
        <begin position="108"/>
        <end position="125"/>
    </location>
</feature>
<feature type="transmembrane region" description="Helical" evidence="5">
    <location>
        <begin position="433"/>
        <end position="452"/>
    </location>
</feature>
<evidence type="ECO:0000256" key="5">
    <source>
        <dbReference type="SAM" id="Phobius"/>
    </source>
</evidence>
<dbReference type="PANTHER" id="PTHR15948:SF0">
    <property type="entry name" value="GOLGI PH REGULATOR A-RELATED"/>
    <property type="match status" value="1"/>
</dbReference>
<comment type="caution">
    <text evidence="8">The sequence shown here is derived from an EMBL/GenBank/DDBJ whole genome shotgun (WGS) entry which is preliminary data.</text>
</comment>
<feature type="transmembrane region" description="Helical" evidence="5">
    <location>
        <begin position="347"/>
        <end position="367"/>
    </location>
</feature>